<dbReference type="EMBL" id="CAEZSR010000043">
    <property type="protein sequence ID" value="CAB4556553.1"/>
    <property type="molecule type" value="Genomic_DNA"/>
</dbReference>
<feature type="domain" description="Histidine kinase" evidence="8">
    <location>
        <begin position="246"/>
        <end position="458"/>
    </location>
</feature>
<evidence type="ECO:0000259" key="8">
    <source>
        <dbReference type="PROSITE" id="PS50109"/>
    </source>
</evidence>
<dbReference type="InterPro" id="IPR003661">
    <property type="entry name" value="HisK_dim/P_dom"/>
</dbReference>
<dbReference type="CDD" id="cd00082">
    <property type="entry name" value="HisKA"/>
    <property type="match status" value="1"/>
</dbReference>
<dbReference type="PROSITE" id="PS50885">
    <property type="entry name" value="HAMP"/>
    <property type="match status" value="1"/>
</dbReference>
<evidence type="ECO:0000256" key="6">
    <source>
        <dbReference type="ARBA" id="ARBA00023012"/>
    </source>
</evidence>
<dbReference type="InterPro" id="IPR036097">
    <property type="entry name" value="HisK_dim/P_sf"/>
</dbReference>
<dbReference type="SMART" id="SM00387">
    <property type="entry name" value="HATPase_c"/>
    <property type="match status" value="1"/>
</dbReference>
<dbReference type="SUPFAM" id="SSF158472">
    <property type="entry name" value="HAMP domain-like"/>
    <property type="match status" value="1"/>
</dbReference>
<dbReference type="GO" id="GO:0000155">
    <property type="term" value="F:phosphorelay sensor kinase activity"/>
    <property type="evidence" value="ECO:0007669"/>
    <property type="project" value="InterPro"/>
</dbReference>
<dbReference type="SUPFAM" id="SSF47384">
    <property type="entry name" value="Homodimeric domain of signal transducing histidine kinase"/>
    <property type="match status" value="1"/>
</dbReference>
<dbReference type="GO" id="GO:0016020">
    <property type="term" value="C:membrane"/>
    <property type="evidence" value="ECO:0007669"/>
    <property type="project" value="InterPro"/>
</dbReference>
<reference evidence="10" key="1">
    <citation type="submission" date="2020-05" db="EMBL/GenBank/DDBJ databases">
        <authorList>
            <person name="Chiriac C."/>
            <person name="Salcher M."/>
            <person name="Ghai R."/>
            <person name="Kavagutti S V."/>
        </authorList>
    </citation>
    <scope>NUCLEOTIDE SEQUENCE</scope>
</reference>
<dbReference type="AlphaFoldDB" id="A0A6J6D2D2"/>
<dbReference type="PANTHER" id="PTHR43711:SF1">
    <property type="entry name" value="HISTIDINE KINASE 1"/>
    <property type="match status" value="1"/>
</dbReference>
<evidence type="ECO:0000256" key="2">
    <source>
        <dbReference type="ARBA" id="ARBA00012438"/>
    </source>
</evidence>
<feature type="domain" description="HAMP" evidence="9">
    <location>
        <begin position="184"/>
        <end position="238"/>
    </location>
</feature>
<protein>
    <recommendedName>
        <fullName evidence="2">histidine kinase</fullName>
        <ecNumber evidence="2">2.7.13.3</ecNumber>
    </recommendedName>
</protein>
<dbReference type="Gene3D" id="1.10.287.130">
    <property type="match status" value="1"/>
</dbReference>
<comment type="catalytic activity">
    <reaction evidence="1">
        <text>ATP + protein L-histidine = ADP + protein N-phospho-L-histidine.</text>
        <dbReference type="EC" id="2.7.13.3"/>
    </reaction>
</comment>
<keyword evidence="7" id="KW-1133">Transmembrane helix</keyword>
<evidence type="ECO:0000256" key="5">
    <source>
        <dbReference type="ARBA" id="ARBA00022777"/>
    </source>
</evidence>
<dbReference type="SUPFAM" id="SSF55874">
    <property type="entry name" value="ATPase domain of HSP90 chaperone/DNA topoisomerase II/histidine kinase"/>
    <property type="match status" value="1"/>
</dbReference>
<dbReference type="InterPro" id="IPR005467">
    <property type="entry name" value="His_kinase_dom"/>
</dbReference>
<dbReference type="InterPro" id="IPR050736">
    <property type="entry name" value="Sensor_HK_Regulatory"/>
</dbReference>
<keyword evidence="7" id="KW-0812">Transmembrane</keyword>
<sequence length="458" mass="48506">MTRRLVLLMVGLVVATLVVAGLGTLVLANVRARADTETDLRRQASVTAANVARFFDPDEVGDLTDEQLEQRLRNLTLLRRVVDLDGFAVVAIDGSGRVNQEQLPAGVSGDLLDTDALLDGRTVSTNDRDLVVAAAPIELPDGRTGVIVLAQEANVGLGPAARYFVVAALASTAIAVLAALLVGRRVTRPITAASAATNRIAAGELSTRLALTGRREDELSELSRNVNDMAAALERSRSLEQQFLLSVSHDLRTPLTSIRGYAEAIGDGAGDPRRAAAVISSESRRLERLVADLLDLAKLQASSFSLQLERIDLVALAEVAVQGFEPDAAERGLVLRALDGGTPVVVLADHDRLGQVAANLVENAMKYATTGVVVRAAQDGPWAVLTVADDGPGIDAADLPHVFERLYVARRRPVRHESSSGLGLAIVKQLVEAMRGEVSVTSEVGRGTTFTVRLPLAA</sequence>
<dbReference type="Pfam" id="PF00672">
    <property type="entry name" value="HAMP"/>
    <property type="match status" value="1"/>
</dbReference>
<dbReference type="CDD" id="cd06225">
    <property type="entry name" value="HAMP"/>
    <property type="match status" value="1"/>
</dbReference>
<dbReference type="InterPro" id="IPR003660">
    <property type="entry name" value="HAMP_dom"/>
</dbReference>
<accession>A0A6J6D2D2</accession>
<name>A0A6J6D2D2_9ZZZZ</name>
<dbReference type="CDD" id="cd00075">
    <property type="entry name" value="HATPase"/>
    <property type="match status" value="1"/>
</dbReference>
<dbReference type="SMART" id="SM00388">
    <property type="entry name" value="HisKA"/>
    <property type="match status" value="1"/>
</dbReference>
<dbReference type="EC" id="2.7.13.3" evidence="2"/>
<dbReference type="Gene3D" id="3.30.565.10">
    <property type="entry name" value="Histidine kinase-like ATPase, C-terminal domain"/>
    <property type="match status" value="1"/>
</dbReference>
<evidence type="ECO:0000256" key="7">
    <source>
        <dbReference type="SAM" id="Phobius"/>
    </source>
</evidence>
<keyword evidence="7" id="KW-0472">Membrane</keyword>
<dbReference type="InterPro" id="IPR036890">
    <property type="entry name" value="HATPase_C_sf"/>
</dbReference>
<evidence type="ECO:0000256" key="1">
    <source>
        <dbReference type="ARBA" id="ARBA00000085"/>
    </source>
</evidence>
<feature type="transmembrane region" description="Helical" evidence="7">
    <location>
        <begin position="163"/>
        <end position="182"/>
    </location>
</feature>
<dbReference type="PRINTS" id="PR00344">
    <property type="entry name" value="BCTRLSENSOR"/>
</dbReference>
<dbReference type="Gene3D" id="6.10.340.10">
    <property type="match status" value="1"/>
</dbReference>
<dbReference type="InterPro" id="IPR004358">
    <property type="entry name" value="Sig_transdc_His_kin-like_C"/>
</dbReference>
<dbReference type="InterPro" id="IPR003594">
    <property type="entry name" value="HATPase_dom"/>
</dbReference>
<keyword evidence="4" id="KW-0808">Transferase</keyword>
<evidence type="ECO:0000256" key="3">
    <source>
        <dbReference type="ARBA" id="ARBA00022553"/>
    </source>
</evidence>
<keyword evidence="5" id="KW-0418">Kinase</keyword>
<organism evidence="10">
    <name type="scientific">freshwater metagenome</name>
    <dbReference type="NCBI Taxonomy" id="449393"/>
    <lineage>
        <taxon>unclassified sequences</taxon>
        <taxon>metagenomes</taxon>
        <taxon>ecological metagenomes</taxon>
    </lineage>
</organism>
<keyword evidence="6" id="KW-0902">Two-component regulatory system</keyword>
<proteinExistence type="predicted"/>
<dbReference type="PANTHER" id="PTHR43711">
    <property type="entry name" value="TWO-COMPONENT HISTIDINE KINASE"/>
    <property type="match status" value="1"/>
</dbReference>
<dbReference type="FunFam" id="1.10.287.130:FF:000001">
    <property type="entry name" value="Two-component sensor histidine kinase"/>
    <property type="match status" value="1"/>
</dbReference>
<gene>
    <name evidence="10" type="ORF">UFOPK1493_01447</name>
</gene>
<evidence type="ECO:0000259" key="9">
    <source>
        <dbReference type="PROSITE" id="PS50885"/>
    </source>
</evidence>
<keyword evidence="3" id="KW-0597">Phosphoprotein</keyword>
<dbReference type="Pfam" id="PF00512">
    <property type="entry name" value="HisKA"/>
    <property type="match status" value="1"/>
</dbReference>
<evidence type="ECO:0000256" key="4">
    <source>
        <dbReference type="ARBA" id="ARBA00022679"/>
    </source>
</evidence>
<dbReference type="SMART" id="SM00304">
    <property type="entry name" value="HAMP"/>
    <property type="match status" value="1"/>
</dbReference>
<dbReference type="Pfam" id="PF02518">
    <property type="entry name" value="HATPase_c"/>
    <property type="match status" value="1"/>
</dbReference>
<dbReference type="PROSITE" id="PS50109">
    <property type="entry name" value="HIS_KIN"/>
    <property type="match status" value="1"/>
</dbReference>
<evidence type="ECO:0000313" key="10">
    <source>
        <dbReference type="EMBL" id="CAB4556553.1"/>
    </source>
</evidence>